<feature type="chain" id="PRO_5019154806" description="DUF2268 domain-containing protein" evidence="1">
    <location>
        <begin position="32"/>
        <end position="290"/>
    </location>
</feature>
<dbReference type="KEGG" id="smai:EXU30_09395"/>
<reference evidence="2 3" key="1">
    <citation type="submission" date="2019-02" db="EMBL/GenBank/DDBJ databases">
        <title>Shewanella sp. D4-2 isolated from Dokdo Island.</title>
        <authorList>
            <person name="Baek K."/>
        </authorList>
    </citation>
    <scope>NUCLEOTIDE SEQUENCE [LARGE SCALE GENOMIC DNA]</scope>
    <source>
        <strain evidence="2 3">D4-2</strain>
    </source>
</reference>
<organism evidence="2 3">
    <name type="scientific">Shewanella maritima</name>
    <dbReference type="NCBI Taxonomy" id="2520507"/>
    <lineage>
        <taxon>Bacteria</taxon>
        <taxon>Pseudomonadati</taxon>
        <taxon>Pseudomonadota</taxon>
        <taxon>Gammaproteobacteria</taxon>
        <taxon>Alteromonadales</taxon>
        <taxon>Shewanellaceae</taxon>
        <taxon>Shewanella</taxon>
    </lineage>
</organism>
<dbReference type="OrthoDB" id="6258463at2"/>
<evidence type="ECO:0000313" key="2">
    <source>
        <dbReference type="EMBL" id="QBF82888.1"/>
    </source>
</evidence>
<proteinExistence type="predicted"/>
<feature type="signal peptide" evidence="1">
    <location>
        <begin position="1"/>
        <end position="31"/>
    </location>
</feature>
<sequence>MKMISPKKGFTKIALALALPVFASLSLTVNANDKFYANPSIQQQAPQAFVLQQPNQQFLALTQTKTIADADKLLALLAQDKTVSTALQNWDTLSLEQQIPLLRQIFELEVASFGIKPPKLVIDNHSYPGKMVYFDFKLTDRDNGTVYLNPEKLASQPQYAALAFLLHETRHAYQLQLAMRPNQTQANPVFSRSYKASFTAQKQIKGMGFSDFLTLSNEYEAFLFGNYMIGRITHWQVDMIGMGTYASQFDSQGKLKMDLAKLATTESDLSLLEQYNQLAKAQFDARRASK</sequence>
<keyword evidence="3" id="KW-1185">Reference proteome</keyword>
<keyword evidence="1" id="KW-0732">Signal</keyword>
<protein>
    <recommendedName>
        <fullName evidence="4">DUF2268 domain-containing protein</fullName>
    </recommendedName>
</protein>
<dbReference type="EMBL" id="CP036200">
    <property type="protein sequence ID" value="QBF82888.1"/>
    <property type="molecule type" value="Genomic_DNA"/>
</dbReference>
<evidence type="ECO:0008006" key="4">
    <source>
        <dbReference type="Google" id="ProtNLM"/>
    </source>
</evidence>
<gene>
    <name evidence="2" type="ORF">EXU30_09395</name>
</gene>
<evidence type="ECO:0000313" key="3">
    <source>
        <dbReference type="Proteomes" id="UP000291106"/>
    </source>
</evidence>
<accession>A0A411PHB4</accession>
<dbReference type="Proteomes" id="UP000291106">
    <property type="component" value="Chromosome"/>
</dbReference>
<dbReference type="AlphaFoldDB" id="A0A411PHB4"/>
<evidence type="ECO:0000256" key="1">
    <source>
        <dbReference type="SAM" id="SignalP"/>
    </source>
</evidence>
<name>A0A411PHB4_9GAMM</name>